<organism evidence="5 6">
    <name type="scientific">Nitrospirillum amazonense</name>
    <dbReference type="NCBI Taxonomy" id="28077"/>
    <lineage>
        <taxon>Bacteria</taxon>
        <taxon>Pseudomonadati</taxon>
        <taxon>Pseudomonadota</taxon>
        <taxon>Alphaproteobacteria</taxon>
        <taxon>Rhodospirillales</taxon>
        <taxon>Azospirillaceae</taxon>
        <taxon>Nitrospirillum</taxon>
    </lineage>
</organism>
<dbReference type="EMBL" id="VITR01000005">
    <property type="protein sequence ID" value="TWB43432.1"/>
    <property type="molecule type" value="Genomic_DNA"/>
</dbReference>
<dbReference type="AlphaFoldDB" id="A0A560HAR5"/>
<evidence type="ECO:0000313" key="5">
    <source>
        <dbReference type="EMBL" id="TWB43432.1"/>
    </source>
</evidence>
<feature type="domain" description="Cytochrome c" evidence="4">
    <location>
        <begin position="67"/>
        <end position="140"/>
    </location>
</feature>
<dbReference type="PANTHER" id="PTHR40942">
    <property type="match status" value="1"/>
</dbReference>
<evidence type="ECO:0000256" key="3">
    <source>
        <dbReference type="ARBA" id="ARBA00023004"/>
    </source>
</evidence>
<keyword evidence="1" id="KW-0349">Heme</keyword>
<keyword evidence="2" id="KW-0479">Metal-binding</keyword>
<comment type="caution">
    <text evidence="5">The sequence shown here is derived from an EMBL/GenBank/DDBJ whole genome shotgun (WGS) entry which is preliminary data.</text>
</comment>
<evidence type="ECO:0000256" key="1">
    <source>
        <dbReference type="ARBA" id="ARBA00022617"/>
    </source>
</evidence>
<evidence type="ECO:0000256" key="2">
    <source>
        <dbReference type="ARBA" id="ARBA00022723"/>
    </source>
</evidence>
<reference evidence="5 6" key="1">
    <citation type="submission" date="2019-06" db="EMBL/GenBank/DDBJ databases">
        <title>Genomic Encyclopedia of Type Strains, Phase IV (KMG-V): Genome sequencing to study the core and pangenomes of soil and plant-associated prokaryotes.</title>
        <authorList>
            <person name="Whitman W."/>
        </authorList>
    </citation>
    <scope>NUCLEOTIDE SEQUENCE [LARGE SCALE GENOMIC DNA]</scope>
    <source>
        <strain evidence="5 6">BR 11622</strain>
    </source>
</reference>
<dbReference type="GO" id="GO:0020037">
    <property type="term" value="F:heme binding"/>
    <property type="evidence" value="ECO:0007669"/>
    <property type="project" value="InterPro"/>
</dbReference>
<dbReference type="Pfam" id="PF13442">
    <property type="entry name" value="Cytochrome_CBB3"/>
    <property type="match status" value="1"/>
</dbReference>
<sequence length="150" mass="15433">MTNAMPAIDGVATGSSMGWGIGHFPKRARLSASILLAVMAGGLSACDKAPAPPPSAETLAALRPADQRLAGLYEASCKACHANPDSGAPLVTYATAWAPRWAKGPDTLLKHTLEGFNGMPAGGQCFSCTADDYQALIRFMAGQTPAAKTN</sequence>
<dbReference type="RefSeq" id="WP_211101981.1">
    <property type="nucleotide sequence ID" value="NZ_VITR01000005.1"/>
</dbReference>
<proteinExistence type="predicted"/>
<name>A0A560HAR5_9PROT</name>
<dbReference type="Gene3D" id="1.10.760.10">
    <property type="entry name" value="Cytochrome c-like domain"/>
    <property type="match status" value="1"/>
</dbReference>
<dbReference type="SUPFAM" id="SSF46626">
    <property type="entry name" value="Cytochrome c"/>
    <property type="match status" value="1"/>
</dbReference>
<dbReference type="InterPro" id="IPR036909">
    <property type="entry name" value="Cyt_c-like_dom_sf"/>
</dbReference>
<dbReference type="Proteomes" id="UP000315751">
    <property type="component" value="Unassembled WGS sequence"/>
</dbReference>
<dbReference type="GO" id="GO:0009055">
    <property type="term" value="F:electron transfer activity"/>
    <property type="evidence" value="ECO:0007669"/>
    <property type="project" value="InterPro"/>
</dbReference>
<protein>
    <submittedName>
        <fullName evidence="5">Cytochrome c5</fullName>
    </submittedName>
</protein>
<dbReference type="InterPro" id="IPR009056">
    <property type="entry name" value="Cyt_c-like_dom"/>
</dbReference>
<dbReference type="GO" id="GO:0046872">
    <property type="term" value="F:metal ion binding"/>
    <property type="evidence" value="ECO:0007669"/>
    <property type="project" value="UniProtKB-KW"/>
</dbReference>
<gene>
    <name evidence="5" type="ORF">FBZ90_105245</name>
</gene>
<dbReference type="PANTHER" id="PTHR40942:SF4">
    <property type="entry name" value="CYTOCHROME C5"/>
    <property type="match status" value="1"/>
</dbReference>
<keyword evidence="3" id="KW-0408">Iron</keyword>
<keyword evidence="6" id="KW-1185">Reference proteome</keyword>
<evidence type="ECO:0000259" key="4">
    <source>
        <dbReference type="Pfam" id="PF13442"/>
    </source>
</evidence>
<evidence type="ECO:0000313" key="6">
    <source>
        <dbReference type="Proteomes" id="UP000315751"/>
    </source>
</evidence>
<accession>A0A560HAR5</accession>